<feature type="transmembrane region" description="Helical" evidence="14">
    <location>
        <begin position="299"/>
        <end position="323"/>
    </location>
</feature>
<dbReference type="Gene3D" id="1.10.287.130">
    <property type="match status" value="1"/>
</dbReference>
<keyword evidence="11 14" id="KW-1133">Transmembrane helix</keyword>
<dbReference type="SUPFAM" id="SSF47384">
    <property type="entry name" value="Homodimeric domain of signal transducing histidine kinase"/>
    <property type="match status" value="1"/>
</dbReference>
<keyword evidence="8" id="KW-0547">Nucleotide-binding</keyword>
<evidence type="ECO:0000256" key="8">
    <source>
        <dbReference type="ARBA" id="ARBA00022741"/>
    </source>
</evidence>
<evidence type="ECO:0000256" key="4">
    <source>
        <dbReference type="ARBA" id="ARBA00022475"/>
    </source>
</evidence>
<proteinExistence type="predicted"/>
<dbReference type="EC" id="2.7.13.3" evidence="3"/>
<evidence type="ECO:0000256" key="9">
    <source>
        <dbReference type="ARBA" id="ARBA00022777"/>
    </source>
</evidence>
<accession>A0A1H0SXA8</accession>
<evidence type="ECO:0000256" key="7">
    <source>
        <dbReference type="ARBA" id="ARBA00022692"/>
    </source>
</evidence>
<evidence type="ECO:0000256" key="5">
    <source>
        <dbReference type="ARBA" id="ARBA00022553"/>
    </source>
</evidence>
<keyword evidence="17" id="KW-1185">Reference proteome</keyword>
<keyword evidence="5" id="KW-0597">Phosphoprotein</keyword>
<dbReference type="SMART" id="SM00388">
    <property type="entry name" value="HisKA"/>
    <property type="match status" value="1"/>
</dbReference>
<organism evidence="16 17">
    <name type="scientific">Desulforhopalus singaporensis</name>
    <dbReference type="NCBI Taxonomy" id="91360"/>
    <lineage>
        <taxon>Bacteria</taxon>
        <taxon>Pseudomonadati</taxon>
        <taxon>Thermodesulfobacteriota</taxon>
        <taxon>Desulfobulbia</taxon>
        <taxon>Desulfobulbales</taxon>
        <taxon>Desulfocapsaceae</taxon>
        <taxon>Desulforhopalus</taxon>
    </lineage>
</organism>
<keyword evidence="9 16" id="KW-0418">Kinase</keyword>
<dbReference type="InterPro" id="IPR003661">
    <property type="entry name" value="HisK_dim/P_dom"/>
</dbReference>
<evidence type="ECO:0000256" key="13">
    <source>
        <dbReference type="ARBA" id="ARBA00023136"/>
    </source>
</evidence>
<gene>
    <name evidence="16" type="ORF">SAMN05660330_02839</name>
</gene>
<evidence type="ECO:0000256" key="10">
    <source>
        <dbReference type="ARBA" id="ARBA00022840"/>
    </source>
</evidence>
<dbReference type="Pfam" id="PF02518">
    <property type="entry name" value="HATPase_c"/>
    <property type="match status" value="1"/>
</dbReference>
<keyword evidence="13 14" id="KW-0472">Membrane</keyword>
<dbReference type="PANTHER" id="PTHR43065">
    <property type="entry name" value="SENSOR HISTIDINE KINASE"/>
    <property type="match status" value="1"/>
</dbReference>
<dbReference type="EMBL" id="FNJI01000021">
    <property type="protein sequence ID" value="SDP46255.1"/>
    <property type="molecule type" value="Genomic_DNA"/>
</dbReference>
<evidence type="ECO:0000256" key="12">
    <source>
        <dbReference type="ARBA" id="ARBA00023012"/>
    </source>
</evidence>
<sequence length="575" mass="64686">MKKQDAFFEKFLPKSLKSLIDPGSGKRNYKLLRAILAVTMLAISIGPVLIVAGLGYRNYGDLVLKAEDQQLEWQLDGKVKSIKHMVKNLRSVVQFTARRDRYTELIEGDSLENLFLRLKQQYPFFADLGVIDETGIQQAYVGPYELQGANYQEEKWFGEVSDRGVYISEVYTGYRQVPHFAIAVSNYDPKTRQVWTLRATIDASTLQQFVNTIKTNASDDLFLINNQGVLQTSSAYYGDTLSQFSAPSFYGIQHDISLEGEYIFRAILQIEDTPWALVLIKKRFIHQADWKNFQDKLSLIVMACIVLSVLVICLLVSLLTGLISKVDDLQIAMLKEAEHTDKLASIGRLAAGVGHEINNPLAIIDQKTGLIDDLLQMSGEFEHKAMINNSVKVINQSVERCKIITHRLLGFARRTDIASEWLRINTIVSEVLQFLDNALLYSRIKVDLQLQDDLPRIMSDRMQLQQIFLNIINNAIDAIGKDGVINIITHKIAGDIRVVIQDDGPGIPEEVLPHIFEPFYTTKETGKGTGLGLSITYGLIKRLGGDITVRSHVGTGTAFTITLPIHNEAQNDRRQ</sequence>
<evidence type="ECO:0000256" key="6">
    <source>
        <dbReference type="ARBA" id="ARBA00022679"/>
    </source>
</evidence>
<keyword evidence="12" id="KW-0902">Two-component regulatory system</keyword>
<dbReference type="STRING" id="91360.SAMN05660330_02839"/>
<dbReference type="PROSITE" id="PS50109">
    <property type="entry name" value="HIS_KIN"/>
    <property type="match status" value="1"/>
</dbReference>
<feature type="transmembrane region" description="Helical" evidence="14">
    <location>
        <begin position="31"/>
        <end position="56"/>
    </location>
</feature>
<keyword evidence="7 14" id="KW-0812">Transmembrane</keyword>
<evidence type="ECO:0000313" key="16">
    <source>
        <dbReference type="EMBL" id="SDP46255.1"/>
    </source>
</evidence>
<feature type="domain" description="Histidine kinase" evidence="15">
    <location>
        <begin position="352"/>
        <end position="567"/>
    </location>
</feature>
<dbReference type="AlphaFoldDB" id="A0A1H0SXA8"/>
<protein>
    <recommendedName>
        <fullName evidence="3">histidine kinase</fullName>
        <ecNumber evidence="3">2.7.13.3</ecNumber>
    </recommendedName>
</protein>
<keyword evidence="4" id="KW-1003">Cell membrane</keyword>
<dbReference type="InterPro" id="IPR036890">
    <property type="entry name" value="HATPase_C_sf"/>
</dbReference>
<evidence type="ECO:0000256" key="3">
    <source>
        <dbReference type="ARBA" id="ARBA00012438"/>
    </source>
</evidence>
<dbReference type="InterPro" id="IPR033479">
    <property type="entry name" value="dCache_1"/>
</dbReference>
<dbReference type="InterPro" id="IPR003594">
    <property type="entry name" value="HATPase_dom"/>
</dbReference>
<dbReference type="GO" id="GO:0005524">
    <property type="term" value="F:ATP binding"/>
    <property type="evidence" value="ECO:0007669"/>
    <property type="project" value="UniProtKB-KW"/>
</dbReference>
<evidence type="ECO:0000259" key="15">
    <source>
        <dbReference type="PROSITE" id="PS50109"/>
    </source>
</evidence>
<dbReference type="InterPro" id="IPR004358">
    <property type="entry name" value="Sig_transdc_His_kin-like_C"/>
</dbReference>
<name>A0A1H0SXA8_9BACT</name>
<dbReference type="SUPFAM" id="SSF55874">
    <property type="entry name" value="ATPase domain of HSP90 chaperone/DNA topoisomerase II/histidine kinase"/>
    <property type="match status" value="1"/>
</dbReference>
<dbReference type="Gene3D" id="3.30.565.10">
    <property type="entry name" value="Histidine kinase-like ATPase, C-terminal domain"/>
    <property type="match status" value="1"/>
</dbReference>
<keyword evidence="6" id="KW-0808">Transferase</keyword>
<dbReference type="Pfam" id="PF02743">
    <property type="entry name" value="dCache_1"/>
    <property type="match status" value="1"/>
</dbReference>
<dbReference type="GO" id="GO:0005886">
    <property type="term" value="C:plasma membrane"/>
    <property type="evidence" value="ECO:0007669"/>
    <property type="project" value="UniProtKB-SubCell"/>
</dbReference>
<dbReference type="Proteomes" id="UP000199073">
    <property type="component" value="Unassembled WGS sequence"/>
</dbReference>
<comment type="subcellular location">
    <subcellularLocation>
        <location evidence="2">Cell membrane</location>
        <topology evidence="2">Multi-pass membrane protein</topology>
    </subcellularLocation>
</comment>
<dbReference type="PANTHER" id="PTHR43065:SF46">
    <property type="entry name" value="C4-DICARBOXYLATE TRANSPORT SENSOR PROTEIN DCTB"/>
    <property type="match status" value="1"/>
</dbReference>
<dbReference type="CDD" id="cd00082">
    <property type="entry name" value="HisKA"/>
    <property type="match status" value="1"/>
</dbReference>
<dbReference type="InterPro" id="IPR005467">
    <property type="entry name" value="His_kinase_dom"/>
</dbReference>
<evidence type="ECO:0000256" key="11">
    <source>
        <dbReference type="ARBA" id="ARBA00022989"/>
    </source>
</evidence>
<keyword evidence="10" id="KW-0067">ATP-binding</keyword>
<dbReference type="SMART" id="SM00387">
    <property type="entry name" value="HATPase_c"/>
    <property type="match status" value="1"/>
</dbReference>
<reference evidence="16 17" key="1">
    <citation type="submission" date="2016-10" db="EMBL/GenBank/DDBJ databases">
        <authorList>
            <person name="de Groot N.N."/>
        </authorList>
    </citation>
    <scope>NUCLEOTIDE SEQUENCE [LARGE SCALE GENOMIC DNA]</scope>
    <source>
        <strain evidence="16 17">DSM 12130</strain>
    </source>
</reference>
<dbReference type="PRINTS" id="PR00344">
    <property type="entry name" value="BCTRLSENSOR"/>
</dbReference>
<dbReference type="Gene3D" id="3.30.450.20">
    <property type="entry name" value="PAS domain"/>
    <property type="match status" value="1"/>
</dbReference>
<comment type="catalytic activity">
    <reaction evidence="1">
        <text>ATP + protein L-histidine = ADP + protein N-phospho-L-histidine.</text>
        <dbReference type="EC" id="2.7.13.3"/>
    </reaction>
</comment>
<evidence type="ECO:0000256" key="14">
    <source>
        <dbReference type="SAM" id="Phobius"/>
    </source>
</evidence>
<dbReference type="InterPro" id="IPR036097">
    <property type="entry name" value="HisK_dim/P_sf"/>
</dbReference>
<dbReference type="RefSeq" id="WP_176761240.1">
    <property type="nucleotide sequence ID" value="NZ_FNJI01000021.1"/>
</dbReference>
<evidence type="ECO:0000256" key="1">
    <source>
        <dbReference type="ARBA" id="ARBA00000085"/>
    </source>
</evidence>
<dbReference type="GO" id="GO:0000155">
    <property type="term" value="F:phosphorelay sensor kinase activity"/>
    <property type="evidence" value="ECO:0007669"/>
    <property type="project" value="InterPro"/>
</dbReference>
<evidence type="ECO:0000256" key="2">
    <source>
        <dbReference type="ARBA" id="ARBA00004651"/>
    </source>
</evidence>
<evidence type="ECO:0000313" key="17">
    <source>
        <dbReference type="Proteomes" id="UP000199073"/>
    </source>
</evidence>